<dbReference type="HAMAP" id="MF_03054">
    <property type="entry name" value="CTU2"/>
    <property type="match status" value="1"/>
</dbReference>
<evidence type="ECO:0000256" key="2">
    <source>
        <dbReference type="ARBA" id="ARBA00022694"/>
    </source>
</evidence>
<keyword evidence="1 3" id="KW-0963">Cytoplasm</keyword>
<dbReference type="GO" id="GO:0016783">
    <property type="term" value="F:sulfurtransferase activity"/>
    <property type="evidence" value="ECO:0007669"/>
    <property type="project" value="TreeGrafter"/>
</dbReference>
<dbReference type="GO" id="GO:0016779">
    <property type="term" value="F:nucleotidyltransferase activity"/>
    <property type="evidence" value="ECO:0007669"/>
    <property type="project" value="UniProtKB-UniRule"/>
</dbReference>
<dbReference type="GO" id="GO:0000049">
    <property type="term" value="F:tRNA binding"/>
    <property type="evidence" value="ECO:0007669"/>
    <property type="project" value="InterPro"/>
</dbReference>
<sequence>MCSRNEEEDGSLNVMEEKKLTWTDICQKCSGEKPVIQILQIKHAYCRNCFLSHVNHKFRSTLGKSKMMKPADVVLAAFSGSGKSNAMLHLLHAGLSEQSHKRFLFKVQVLYIDEGAILGASALDRTASLHAVAKLADQYGFHSYYTTLSSIYDETGPKCIPLAQDSVLAINKDSEQELTKLFLNYMSTNTLTLLNRRKMFLQSAKNLNCSKVFVANTSTDLAIDILTDISLGRGSHLHHDVSFCDSRDENVKIMRPLLELSSKEVTYYSVFHHLESVHIPSLCTKASSDSSIHNMSKQFVMDLMENFPSTVSTVFRTGEKLGSTTTSTSCETEDNLCIICQVKLDENLTACSSVQATDFSRLISSLGPSGFDNKTLSLLPGNKADTALCGSSASCCVQSKNGYSCPTKTQSLSLSEIENWCCYGCRLILQDMENVSSLPESMLKAVQTRKSLEEMRSSIKDFLL</sequence>
<comment type="subcellular location">
    <subcellularLocation>
        <location evidence="3">Cytoplasm</location>
    </subcellularLocation>
</comment>
<dbReference type="PANTHER" id="PTHR20882:SF14">
    <property type="entry name" value="CYTOPLASMIC TRNA 2-THIOLATION PROTEIN 2"/>
    <property type="match status" value="1"/>
</dbReference>
<dbReference type="SUPFAM" id="SSF52402">
    <property type="entry name" value="Adenine nucleotide alpha hydrolases-like"/>
    <property type="match status" value="1"/>
</dbReference>
<dbReference type="Gene3D" id="3.40.50.620">
    <property type="entry name" value="HUPs"/>
    <property type="match status" value="1"/>
</dbReference>
<dbReference type="Pfam" id="PF10288">
    <property type="entry name" value="CTU2"/>
    <property type="match status" value="1"/>
</dbReference>
<comment type="caution">
    <text evidence="4">The sequence shown here is derived from an EMBL/GenBank/DDBJ whole genome shotgun (WGS) entry which is preliminary data.</text>
</comment>
<proteinExistence type="inferred from homology"/>
<comment type="similarity">
    <text evidence="3">Belongs to the CTU2/NCS2 family.</text>
</comment>
<keyword evidence="2 3" id="KW-0819">tRNA processing</keyword>
<dbReference type="Proteomes" id="UP001219518">
    <property type="component" value="Unassembled WGS sequence"/>
</dbReference>
<dbReference type="InterPro" id="IPR019407">
    <property type="entry name" value="CTU2"/>
</dbReference>
<accession>A0AAE1H8X5</accession>
<reference evidence="4" key="2">
    <citation type="journal article" date="2023" name="BMC Genomics">
        <title>Pest status, molecular evolution, and epigenetic factors derived from the genome assembly of Frankliniella fusca, a thysanopteran phytovirus vector.</title>
        <authorList>
            <person name="Catto M.A."/>
            <person name="Labadie P.E."/>
            <person name="Jacobson A.L."/>
            <person name="Kennedy G.G."/>
            <person name="Srinivasan R."/>
            <person name="Hunt B.G."/>
        </authorList>
    </citation>
    <scope>NUCLEOTIDE SEQUENCE</scope>
    <source>
        <strain evidence="4">PL_HMW_Pooled</strain>
    </source>
</reference>
<evidence type="ECO:0000256" key="3">
    <source>
        <dbReference type="HAMAP-Rule" id="MF_03054"/>
    </source>
</evidence>
<name>A0AAE1H8X5_9NEOP</name>
<organism evidence="4 5">
    <name type="scientific">Frankliniella fusca</name>
    <dbReference type="NCBI Taxonomy" id="407009"/>
    <lineage>
        <taxon>Eukaryota</taxon>
        <taxon>Metazoa</taxon>
        <taxon>Ecdysozoa</taxon>
        <taxon>Arthropoda</taxon>
        <taxon>Hexapoda</taxon>
        <taxon>Insecta</taxon>
        <taxon>Pterygota</taxon>
        <taxon>Neoptera</taxon>
        <taxon>Paraneoptera</taxon>
        <taxon>Thysanoptera</taxon>
        <taxon>Terebrantia</taxon>
        <taxon>Thripoidea</taxon>
        <taxon>Thripidae</taxon>
        <taxon>Frankliniella</taxon>
    </lineage>
</organism>
<keyword evidence="5" id="KW-1185">Reference proteome</keyword>
<comment type="pathway">
    <text evidence="3">tRNA modification; 5-methoxycarbonylmethyl-2-thiouridine-tRNA biosynthesis.</text>
</comment>
<gene>
    <name evidence="4" type="ORF">KUF71_025683</name>
</gene>
<evidence type="ECO:0000256" key="1">
    <source>
        <dbReference type="ARBA" id="ARBA00022490"/>
    </source>
</evidence>
<reference evidence="4" key="1">
    <citation type="submission" date="2021-07" db="EMBL/GenBank/DDBJ databases">
        <authorList>
            <person name="Catto M.A."/>
            <person name="Jacobson A."/>
            <person name="Kennedy G."/>
            <person name="Labadie P."/>
            <person name="Hunt B.G."/>
            <person name="Srinivasan R."/>
        </authorList>
    </citation>
    <scope>NUCLEOTIDE SEQUENCE</scope>
    <source>
        <strain evidence="4">PL_HMW_Pooled</strain>
        <tissue evidence="4">Head</tissue>
    </source>
</reference>
<dbReference type="InterPro" id="IPR014729">
    <property type="entry name" value="Rossmann-like_a/b/a_fold"/>
</dbReference>
<protein>
    <recommendedName>
        <fullName evidence="3">Cytoplasmic tRNA 2-thiolation protein 2</fullName>
    </recommendedName>
</protein>
<dbReference type="GO" id="GO:0002143">
    <property type="term" value="P:tRNA wobble position uridine thiolation"/>
    <property type="evidence" value="ECO:0007669"/>
    <property type="project" value="TreeGrafter"/>
</dbReference>
<comment type="function">
    <text evidence="3">Plays a central role in 2-thiolation of mcm(5)S(2)U at tRNA wobble positions of tRNA(Lys), tRNA(Glu) and tRNA(Gln). May act by forming a heterodimer with NCS6/CTU1 that ligates sulfur from thiocarboxylated URM1 onto the uridine of tRNAs at wobble position.</text>
</comment>
<dbReference type="GO" id="GO:0032447">
    <property type="term" value="P:protein urmylation"/>
    <property type="evidence" value="ECO:0007669"/>
    <property type="project" value="UniProtKB-UniRule"/>
</dbReference>
<evidence type="ECO:0000313" key="5">
    <source>
        <dbReference type="Proteomes" id="UP001219518"/>
    </source>
</evidence>
<evidence type="ECO:0000313" key="4">
    <source>
        <dbReference type="EMBL" id="KAK3916568.1"/>
    </source>
</evidence>
<dbReference type="EMBL" id="JAHWGI010000542">
    <property type="protein sequence ID" value="KAK3916568.1"/>
    <property type="molecule type" value="Genomic_DNA"/>
</dbReference>
<dbReference type="GO" id="GO:0005829">
    <property type="term" value="C:cytosol"/>
    <property type="evidence" value="ECO:0007669"/>
    <property type="project" value="TreeGrafter"/>
</dbReference>
<dbReference type="AlphaFoldDB" id="A0AAE1H8X5"/>
<dbReference type="PANTHER" id="PTHR20882">
    <property type="entry name" value="CYTOPLASMIC TRNA 2-THIOLATION PROTEIN 2"/>
    <property type="match status" value="1"/>
</dbReference>